<dbReference type="PANTHER" id="PTHR10846">
    <property type="entry name" value="SODIUM/POTASSIUM/CALCIUM EXCHANGER"/>
    <property type="match status" value="1"/>
</dbReference>
<feature type="transmembrane region" description="Helical" evidence="5">
    <location>
        <begin position="296"/>
        <end position="312"/>
    </location>
</feature>
<reference evidence="7 8" key="1">
    <citation type="submission" date="2019-03" db="EMBL/GenBank/DDBJ databases">
        <title>Genomic Encyclopedia of Type Strains, Phase IV (KMG-IV): sequencing the most valuable type-strain genomes for metagenomic binning, comparative biology and taxonomic classification.</title>
        <authorList>
            <person name="Goeker M."/>
        </authorList>
    </citation>
    <scope>NUCLEOTIDE SEQUENCE [LARGE SCALE GENOMIC DNA]</scope>
    <source>
        <strain evidence="7 8">DSM 29487</strain>
    </source>
</reference>
<feature type="transmembrane region" description="Helical" evidence="5">
    <location>
        <begin position="168"/>
        <end position="190"/>
    </location>
</feature>
<dbReference type="GO" id="GO:0006874">
    <property type="term" value="P:intracellular calcium ion homeostasis"/>
    <property type="evidence" value="ECO:0007669"/>
    <property type="project" value="TreeGrafter"/>
</dbReference>
<evidence type="ECO:0000259" key="6">
    <source>
        <dbReference type="Pfam" id="PF01699"/>
    </source>
</evidence>
<dbReference type="Pfam" id="PF01699">
    <property type="entry name" value="Na_Ca_ex"/>
    <property type="match status" value="2"/>
</dbReference>
<sequence length="313" mass="33317">MILNIILLIVGFILLIKGADVFVEGASKVAAMLHIPQIVIGLTIVAFGTSAPEAAVSIASAYKGTAGIAIGNIIGSNIANVLLILGVAGMIGELVVKKNTFFIESPFVIVITIVLLFLGVNGKNINRIDGAILWMFFLVFLYYLYRLTKKGDDSAIDDVPELDQNDRLWKLIIMIVLGIICVVVGSQVTVDAASSIAKEFGVSDRIIGLTIVSIGTSLPELVTSVNASLKGRNDIAIGNIIGSNIFNILFVLGTAALVAPRGIPFASGFMLDGVIAIAAVVLFMLFVGKDMKLKKYGAFVMLISYICYVVYIL</sequence>
<dbReference type="Proteomes" id="UP000295515">
    <property type="component" value="Unassembled WGS sequence"/>
</dbReference>
<keyword evidence="2 5" id="KW-0812">Transmembrane</keyword>
<feature type="domain" description="Sodium/calcium exchanger membrane region" evidence="6">
    <location>
        <begin position="171"/>
        <end position="312"/>
    </location>
</feature>
<feature type="transmembrane region" description="Helical" evidence="5">
    <location>
        <begin position="265"/>
        <end position="287"/>
    </location>
</feature>
<evidence type="ECO:0000256" key="2">
    <source>
        <dbReference type="ARBA" id="ARBA00022692"/>
    </source>
</evidence>
<dbReference type="GeneID" id="98915129"/>
<evidence type="ECO:0000256" key="5">
    <source>
        <dbReference type="SAM" id="Phobius"/>
    </source>
</evidence>
<proteinExistence type="predicted"/>
<dbReference type="GO" id="GO:0008273">
    <property type="term" value="F:calcium, potassium:sodium antiporter activity"/>
    <property type="evidence" value="ECO:0007669"/>
    <property type="project" value="TreeGrafter"/>
</dbReference>
<comment type="subcellular location">
    <subcellularLocation>
        <location evidence="1">Membrane</location>
        <topology evidence="1">Multi-pass membrane protein</topology>
    </subcellularLocation>
</comment>
<dbReference type="InterPro" id="IPR004837">
    <property type="entry name" value="NaCa_Exmemb"/>
</dbReference>
<evidence type="ECO:0000313" key="7">
    <source>
        <dbReference type="EMBL" id="TCW00546.1"/>
    </source>
</evidence>
<feature type="transmembrane region" description="Helical" evidence="5">
    <location>
        <begin position="131"/>
        <end position="148"/>
    </location>
</feature>
<organism evidence="7 8">
    <name type="scientific">Longibaculum muris</name>
    <dbReference type="NCBI Taxonomy" id="1796628"/>
    <lineage>
        <taxon>Bacteria</taxon>
        <taxon>Bacillati</taxon>
        <taxon>Bacillota</taxon>
        <taxon>Erysipelotrichia</taxon>
        <taxon>Erysipelotrichales</taxon>
        <taxon>Coprobacillaceae</taxon>
        <taxon>Longibaculum</taxon>
    </lineage>
</organism>
<comment type="caution">
    <text evidence="7">The sequence shown here is derived from an EMBL/GenBank/DDBJ whole genome shotgun (WGS) entry which is preliminary data.</text>
</comment>
<keyword evidence="3 5" id="KW-1133">Transmembrane helix</keyword>
<dbReference type="NCBIfam" id="TIGR00367">
    <property type="entry name" value="calcium/sodium antiporter"/>
    <property type="match status" value="1"/>
</dbReference>
<evidence type="ECO:0000256" key="3">
    <source>
        <dbReference type="ARBA" id="ARBA00022989"/>
    </source>
</evidence>
<dbReference type="GO" id="GO:0005886">
    <property type="term" value="C:plasma membrane"/>
    <property type="evidence" value="ECO:0007669"/>
    <property type="project" value="TreeGrafter"/>
</dbReference>
<evidence type="ECO:0000256" key="1">
    <source>
        <dbReference type="ARBA" id="ARBA00004141"/>
    </source>
</evidence>
<dbReference type="AlphaFoldDB" id="A0A4R3Z5L9"/>
<dbReference type="GO" id="GO:0005262">
    <property type="term" value="F:calcium channel activity"/>
    <property type="evidence" value="ECO:0007669"/>
    <property type="project" value="TreeGrafter"/>
</dbReference>
<gene>
    <name evidence="7" type="ORF">EDD60_10735</name>
</gene>
<feature type="domain" description="Sodium/calcium exchanger membrane region" evidence="6">
    <location>
        <begin position="5"/>
        <end position="145"/>
    </location>
</feature>
<feature type="transmembrane region" description="Helical" evidence="5">
    <location>
        <begin position="68"/>
        <end position="89"/>
    </location>
</feature>
<dbReference type="InterPro" id="IPR004481">
    <property type="entry name" value="K/Na/Ca-exchanger"/>
</dbReference>
<feature type="transmembrane region" description="Helical" evidence="5">
    <location>
        <begin position="35"/>
        <end position="56"/>
    </location>
</feature>
<protein>
    <submittedName>
        <fullName evidence="7">Cation:H+ antiporter</fullName>
    </submittedName>
</protein>
<keyword evidence="8" id="KW-1185">Reference proteome</keyword>
<evidence type="ECO:0000256" key="4">
    <source>
        <dbReference type="ARBA" id="ARBA00023136"/>
    </source>
</evidence>
<name>A0A4R3Z5L9_9FIRM</name>
<feature type="transmembrane region" description="Helical" evidence="5">
    <location>
        <begin position="236"/>
        <end position="259"/>
    </location>
</feature>
<dbReference type="Gene3D" id="1.20.1420.30">
    <property type="entry name" value="NCX, central ion-binding region"/>
    <property type="match status" value="1"/>
</dbReference>
<feature type="transmembrane region" description="Helical" evidence="5">
    <location>
        <begin position="101"/>
        <end position="119"/>
    </location>
</feature>
<dbReference type="InterPro" id="IPR044880">
    <property type="entry name" value="NCX_ion-bd_dom_sf"/>
</dbReference>
<accession>A0A4R3Z5L9</accession>
<evidence type="ECO:0000313" key="8">
    <source>
        <dbReference type="Proteomes" id="UP000295515"/>
    </source>
</evidence>
<dbReference type="RefSeq" id="WP_066448363.1">
    <property type="nucleotide sequence ID" value="NZ_JANKBF010000010.1"/>
</dbReference>
<dbReference type="PANTHER" id="PTHR10846:SF8">
    <property type="entry name" value="INNER MEMBRANE PROTEIN YRBG"/>
    <property type="match status" value="1"/>
</dbReference>
<keyword evidence="4 5" id="KW-0472">Membrane</keyword>
<dbReference type="EMBL" id="SMCQ01000007">
    <property type="protein sequence ID" value="TCW00546.1"/>
    <property type="molecule type" value="Genomic_DNA"/>
</dbReference>